<proteinExistence type="predicted"/>
<name>A0ACC2GCZ3_DALPE</name>
<dbReference type="EMBL" id="CM055741">
    <property type="protein sequence ID" value="KAJ8001410.1"/>
    <property type="molecule type" value="Genomic_DNA"/>
</dbReference>
<evidence type="ECO:0000313" key="1">
    <source>
        <dbReference type="EMBL" id="KAJ8001410.1"/>
    </source>
</evidence>
<evidence type="ECO:0000313" key="2">
    <source>
        <dbReference type="Proteomes" id="UP001157502"/>
    </source>
</evidence>
<accession>A0ACC2GCZ3</accession>
<protein>
    <submittedName>
        <fullName evidence="1">Uncharacterized protein</fullName>
    </submittedName>
</protein>
<gene>
    <name evidence="1" type="ORF">DPEC_G00169220</name>
</gene>
<dbReference type="Proteomes" id="UP001157502">
    <property type="component" value="Chromosome 14"/>
</dbReference>
<reference evidence="1" key="1">
    <citation type="submission" date="2021-05" db="EMBL/GenBank/DDBJ databases">
        <authorList>
            <person name="Pan Q."/>
            <person name="Jouanno E."/>
            <person name="Zahm M."/>
            <person name="Klopp C."/>
            <person name="Cabau C."/>
            <person name="Louis A."/>
            <person name="Berthelot C."/>
            <person name="Parey E."/>
            <person name="Roest Crollius H."/>
            <person name="Montfort J."/>
            <person name="Robinson-Rechavi M."/>
            <person name="Bouchez O."/>
            <person name="Lampietro C."/>
            <person name="Lopez Roques C."/>
            <person name="Donnadieu C."/>
            <person name="Postlethwait J."/>
            <person name="Bobe J."/>
            <person name="Dillon D."/>
            <person name="Chandos A."/>
            <person name="von Hippel F."/>
            <person name="Guiguen Y."/>
        </authorList>
    </citation>
    <scope>NUCLEOTIDE SEQUENCE</scope>
    <source>
        <strain evidence="1">YG-Jan2019</strain>
    </source>
</reference>
<organism evidence="1 2">
    <name type="scientific">Dallia pectoralis</name>
    <name type="common">Alaska blackfish</name>
    <dbReference type="NCBI Taxonomy" id="75939"/>
    <lineage>
        <taxon>Eukaryota</taxon>
        <taxon>Metazoa</taxon>
        <taxon>Chordata</taxon>
        <taxon>Craniata</taxon>
        <taxon>Vertebrata</taxon>
        <taxon>Euteleostomi</taxon>
        <taxon>Actinopterygii</taxon>
        <taxon>Neopterygii</taxon>
        <taxon>Teleostei</taxon>
        <taxon>Protacanthopterygii</taxon>
        <taxon>Esociformes</taxon>
        <taxon>Umbridae</taxon>
        <taxon>Dallia</taxon>
    </lineage>
</organism>
<sequence length="184" mass="20133">MEQDSAALSKHGNCSEGPRFNIVVKEEPEDLDVNNTGESPNSSSSQECFSSSSYRNQHQKTHTGQNKTAEQGSQQPVSVEESGLSLLLDIKVKKEEEDPASDRADNCPDSKKSPCTLGEPGHQLENLTAKSPYSCSVVDSYCKEGNPGVSSQSPGPKQKRENAQYYIEQSMQEIFTFTSGSSYR</sequence>
<keyword evidence="2" id="KW-1185">Reference proteome</keyword>
<comment type="caution">
    <text evidence="1">The sequence shown here is derived from an EMBL/GenBank/DDBJ whole genome shotgun (WGS) entry which is preliminary data.</text>
</comment>